<dbReference type="PANTHER" id="PTHR12844">
    <property type="entry name" value="CONNECTOR ENCHANCER OF KINASE SUPPRESSOR OF RAS"/>
    <property type="match status" value="1"/>
</dbReference>
<evidence type="ECO:0000259" key="1">
    <source>
        <dbReference type="PROSITE" id="PS50003"/>
    </source>
</evidence>
<dbReference type="PROSITE" id="PS50003">
    <property type="entry name" value="PH_DOMAIN"/>
    <property type="match status" value="1"/>
</dbReference>
<proteinExistence type="predicted"/>
<dbReference type="AlphaFoldDB" id="A0A3Q1I8R5"/>
<dbReference type="InterPro" id="IPR051566">
    <property type="entry name" value="CNKSR"/>
</dbReference>
<reference evidence="2" key="2">
    <citation type="submission" date="2025-08" db="UniProtKB">
        <authorList>
            <consortium name="Ensembl"/>
        </authorList>
    </citation>
    <scope>IDENTIFICATION</scope>
</reference>
<dbReference type="Proteomes" id="UP000265040">
    <property type="component" value="Chromosome 24"/>
</dbReference>
<dbReference type="GeneTree" id="ENSGT00940000163429"/>
<dbReference type="InParanoid" id="A0A3Q1I8R5"/>
<dbReference type="InterPro" id="IPR011993">
    <property type="entry name" value="PH-like_dom_sf"/>
</dbReference>
<protein>
    <recommendedName>
        <fullName evidence="1">PH domain-containing protein</fullName>
    </recommendedName>
</protein>
<dbReference type="OMA" id="WESLSCT"/>
<sequence>MSRRRISVKDLGVVDCQGWMQRKKEGRSFLGSKWKKYWFVLKKSSLYWYIDKMDEKAEGFINLSGFTIEQAKQCHTETQIIVLSKKECSHVLSGDVSSVLFSSTFSFLSLLHLSLFFASVPPPILQTSSVPPLTLVPSILPVVPSSSCLVFLSVKPFVLHVVIRFLLRLCAECYSEDSDQDGDECASICSQDSEQETPETENVSNNSETFCDLIHFHTACKTLCPPHRETSLSLSVSLHPSLKKRLFSLTSEEQLHKKALIGYMNALTVFAEKPPDELETLYNDLKAASLSVTGQSSRRDFRASFIRRCQNDKVNDKLHQFRILSSTLKDKQSELQAVEQILTDPTLTAANYRKWRLSNHILLQEISKCSQFKSNEHIKAEVQVRPLKKVFHAVSFLKATKS</sequence>
<reference evidence="2" key="3">
    <citation type="submission" date="2025-09" db="UniProtKB">
        <authorList>
            <consortium name="Ensembl"/>
        </authorList>
    </citation>
    <scope>IDENTIFICATION</scope>
</reference>
<dbReference type="PANTHER" id="PTHR12844:SF17">
    <property type="entry name" value="CONNECTOR ENHANCER OF KINASE SUPPRESSOR OF RAS 3"/>
    <property type="match status" value="1"/>
</dbReference>
<dbReference type="Gene3D" id="2.30.29.30">
    <property type="entry name" value="Pleckstrin-homology domain (PH domain)/Phosphotyrosine-binding domain (PTB)"/>
    <property type="match status" value="1"/>
</dbReference>
<reference evidence="2" key="1">
    <citation type="submission" date="2021-04" db="EMBL/GenBank/DDBJ databases">
        <authorList>
            <consortium name="Wellcome Sanger Institute Data Sharing"/>
        </authorList>
    </citation>
    <scope>NUCLEOTIDE SEQUENCE [LARGE SCALE GENOMIC DNA]</scope>
</reference>
<dbReference type="Pfam" id="PF00169">
    <property type="entry name" value="PH"/>
    <property type="match status" value="1"/>
</dbReference>
<dbReference type="SMART" id="SM00233">
    <property type="entry name" value="PH"/>
    <property type="match status" value="1"/>
</dbReference>
<dbReference type="Ensembl" id="ENSATET00000000939.3">
    <property type="protein sequence ID" value="ENSATEP00000000921.1"/>
    <property type="gene ID" value="ENSATEG00000000644.3"/>
</dbReference>
<accession>A0A3Q1I8R5</accession>
<keyword evidence="3" id="KW-1185">Reference proteome</keyword>
<evidence type="ECO:0000313" key="3">
    <source>
        <dbReference type="Proteomes" id="UP000265040"/>
    </source>
</evidence>
<dbReference type="OrthoDB" id="74412at2759"/>
<evidence type="ECO:0000313" key="2">
    <source>
        <dbReference type="Ensembl" id="ENSATEP00000000921.1"/>
    </source>
</evidence>
<name>A0A3Q1I8R5_ANATE</name>
<feature type="domain" description="PH" evidence="1">
    <location>
        <begin position="13"/>
        <end position="68"/>
    </location>
</feature>
<dbReference type="STRING" id="64144.ENSATEP00000000921"/>
<dbReference type="SUPFAM" id="SSF50729">
    <property type="entry name" value="PH domain-like"/>
    <property type="match status" value="1"/>
</dbReference>
<dbReference type="InterPro" id="IPR001849">
    <property type="entry name" value="PH_domain"/>
</dbReference>
<organism evidence="2 3">
    <name type="scientific">Anabas testudineus</name>
    <name type="common">Climbing perch</name>
    <name type="synonym">Anthias testudineus</name>
    <dbReference type="NCBI Taxonomy" id="64144"/>
    <lineage>
        <taxon>Eukaryota</taxon>
        <taxon>Metazoa</taxon>
        <taxon>Chordata</taxon>
        <taxon>Craniata</taxon>
        <taxon>Vertebrata</taxon>
        <taxon>Euteleostomi</taxon>
        <taxon>Actinopterygii</taxon>
        <taxon>Neopterygii</taxon>
        <taxon>Teleostei</taxon>
        <taxon>Neoteleostei</taxon>
        <taxon>Acanthomorphata</taxon>
        <taxon>Anabantaria</taxon>
        <taxon>Anabantiformes</taxon>
        <taxon>Anabantoidei</taxon>
        <taxon>Anabantidae</taxon>
        <taxon>Anabas</taxon>
    </lineage>
</organism>